<evidence type="ECO:0000256" key="1">
    <source>
        <dbReference type="ARBA" id="ARBA00022679"/>
    </source>
</evidence>
<accession>A0A3B0SGI1</accession>
<evidence type="ECO:0000256" key="2">
    <source>
        <dbReference type="ARBA" id="ARBA00023315"/>
    </source>
</evidence>
<dbReference type="CDD" id="cd04301">
    <property type="entry name" value="NAT_SF"/>
    <property type="match status" value="1"/>
</dbReference>
<dbReference type="InterPro" id="IPR000182">
    <property type="entry name" value="GNAT_dom"/>
</dbReference>
<reference evidence="4" key="1">
    <citation type="submission" date="2018-06" db="EMBL/GenBank/DDBJ databases">
        <authorList>
            <person name="Zhirakovskaya E."/>
        </authorList>
    </citation>
    <scope>NUCLEOTIDE SEQUENCE</scope>
</reference>
<gene>
    <name evidence="4" type="ORF">MNBD_ACTINO01-1330</name>
</gene>
<sequence>MTPEIRPIVPDEVAECVRFGLESFHPGFISFREQLGADLFNALRPDWEQAHSRYIEEACGDEDKETWVSLVDGAVAGFIVLVANTDTALGEIELLAVDPDHQGRGVGTALNEFAVNRLHELGMQFAIVSTGTGPGHAPARRSYDKAGFAPMAIQPQMLVRRL</sequence>
<evidence type="ECO:0000313" key="4">
    <source>
        <dbReference type="EMBL" id="VAW04438.1"/>
    </source>
</evidence>
<keyword evidence="2" id="KW-0012">Acyltransferase</keyword>
<dbReference type="PROSITE" id="PS51186">
    <property type="entry name" value="GNAT"/>
    <property type="match status" value="1"/>
</dbReference>
<dbReference type="Gene3D" id="3.40.630.30">
    <property type="match status" value="1"/>
</dbReference>
<dbReference type="GO" id="GO:0016747">
    <property type="term" value="F:acyltransferase activity, transferring groups other than amino-acyl groups"/>
    <property type="evidence" value="ECO:0007669"/>
    <property type="project" value="InterPro"/>
</dbReference>
<dbReference type="InterPro" id="IPR016181">
    <property type="entry name" value="Acyl_CoA_acyltransferase"/>
</dbReference>
<dbReference type="PANTHER" id="PTHR43877">
    <property type="entry name" value="AMINOALKYLPHOSPHONATE N-ACETYLTRANSFERASE-RELATED-RELATED"/>
    <property type="match status" value="1"/>
</dbReference>
<dbReference type="InterPro" id="IPR050832">
    <property type="entry name" value="Bact_Acetyltransf"/>
</dbReference>
<dbReference type="SUPFAM" id="SSF55729">
    <property type="entry name" value="Acyl-CoA N-acyltransferases (Nat)"/>
    <property type="match status" value="1"/>
</dbReference>
<evidence type="ECO:0000259" key="3">
    <source>
        <dbReference type="PROSITE" id="PS51186"/>
    </source>
</evidence>
<dbReference type="Pfam" id="PF00583">
    <property type="entry name" value="Acetyltransf_1"/>
    <property type="match status" value="1"/>
</dbReference>
<organism evidence="4">
    <name type="scientific">hydrothermal vent metagenome</name>
    <dbReference type="NCBI Taxonomy" id="652676"/>
    <lineage>
        <taxon>unclassified sequences</taxon>
        <taxon>metagenomes</taxon>
        <taxon>ecological metagenomes</taxon>
    </lineage>
</organism>
<proteinExistence type="predicted"/>
<keyword evidence="1" id="KW-0808">Transferase</keyword>
<dbReference type="EMBL" id="UOEI01000396">
    <property type="protein sequence ID" value="VAW04438.1"/>
    <property type="molecule type" value="Genomic_DNA"/>
</dbReference>
<protein>
    <recommendedName>
        <fullName evidence="3">N-acetyltransferase domain-containing protein</fullName>
    </recommendedName>
</protein>
<dbReference type="AlphaFoldDB" id="A0A3B0SGI1"/>
<feature type="domain" description="N-acetyltransferase" evidence="3">
    <location>
        <begin position="3"/>
        <end position="162"/>
    </location>
</feature>
<name>A0A3B0SGI1_9ZZZZ</name>